<sequence length="65" mass="7466">MTELIDTIRALGAQIREHDQERSVLLERRRELVLKAREQGATWRELAAALGMTEHGLIKMTKPKV</sequence>
<dbReference type="EMBL" id="VYUY01000009">
    <property type="protein sequence ID" value="KAA9133719.1"/>
    <property type="molecule type" value="Genomic_DNA"/>
</dbReference>
<keyword evidence="2" id="KW-1185">Reference proteome</keyword>
<dbReference type="Proteomes" id="UP000326838">
    <property type="component" value="Unassembled WGS sequence"/>
</dbReference>
<name>A0A5N0TK67_9MICO</name>
<gene>
    <name evidence="1" type="ORF">F6B40_08170</name>
</gene>
<dbReference type="RefSeq" id="WP_150893027.1">
    <property type="nucleotide sequence ID" value="NZ_VYUY01000009.1"/>
</dbReference>
<comment type="caution">
    <text evidence="1">The sequence shown here is derived from an EMBL/GenBank/DDBJ whole genome shotgun (WGS) entry which is preliminary data.</text>
</comment>
<proteinExistence type="predicted"/>
<organism evidence="1 2">
    <name type="scientific">Microbacterium caowuchunii</name>
    <dbReference type="NCBI Taxonomy" id="2614638"/>
    <lineage>
        <taxon>Bacteria</taxon>
        <taxon>Bacillati</taxon>
        <taxon>Actinomycetota</taxon>
        <taxon>Actinomycetes</taxon>
        <taxon>Micrococcales</taxon>
        <taxon>Microbacteriaceae</taxon>
        <taxon>Microbacterium</taxon>
    </lineage>
</organism>
<evidence type="ECO:0000313" key="1">
    <source>
        <dbReference type="EMBL" id="KAA9133719.1"/>
    </source>
</evidence>
<evidence type="ECO:0000313" key="2">
    <source>
        <dbReference type="Proteomes" id="UP000326838"/>
    </source>
</evidence>
<protein>
    <submittedName>
        <fullName evidence="1">Uncharacterized protein</fullName>
    </submittedName>
</protein>
<reference evidence="2" key="1">
    <citation type="submission" date="2019-09" db="EMBL/GenBank/DDBJ databases">
        <title>Mumia zhuanghuii sp. nov. isolated from the intestinal contents of plateau pika (Ochotona curzoniae) in the Qinghai-Tibet plateau of China.</title>
        <authorList>
            <person name="Tian Z."/>
        </authorList>
    </citation>
    <scope>NUCLEOTIDE SEQUENCE [LARGE SCALE GENOMIC DNA]</scope>
    <source>
        <strain evidence="2">L-033</strain>
    </source>
</reference>
<dbReference type="AlphaFoldDB" id="A0A5N0TK67"/>
<accession>A0A5N0TK67</accession>